<feature type="transmembrane region" description="Helical" evidence="1">
    <location>
        <begin position="20"/>
        <end position="40"/>
    </location>
</feature>
<keyword evidence="1" id="KW-0812">Transmembrane</keyword>
<keyword evidence="1" id="KW-1133">Transmembrane helix</keyword>
<evidence type="ECO:0000256" key="1">
    <source>
        <dbReference type="SAM" id="Phobius"/>
    </source>
</evidence>
<feature type="transmembrane region" description="Helical" evidence="1">
    <location>
        <begin position="73"/>
        <end position="93"/>
    </location>
</feature>
<evidence type="ECO:0000313" key="2">
    <source>
        <dbReference type="EMBL" id="GAI46487.1"/>
    </source>
</evidence>
<proteinExistence type="predicted"/>
<comment type="caution">
    <text evidence="2">The sequence shown here is derived from an EMBL/GenBank/DDBJ whole genome shotgun (WGS) entry which is preliminary data.</text>
</comment>
<accession>X1NR35</accession>
<name>X1NR35_9ZZZZ</name>
<dbReference type="AlphaFoldDB" id="X1NR35"/>
<dbReference type="EMBL" id="BARV01024471">
    <property type="protein sequence ID" value="GAI46487.1"/>
    <property type="molecule type" value="Genomic_DNA"/>
</dbReference>
<organism evidence="2">
    <name type="scientific">marine sediment metagenome</name>
    <dbReference type="NCBI Taxonomy" id="412755"/>
    <lineage>
        <taxon>unclassified sequences</taxon>
        <taxon>metagenomes</taxon>
        <taxon>ecological metagenomes</taxon>
    </lineage>
</organism>
<reference evidence="2" key="1">
    <citation type="journal article" date="2014" name="Front. Microbiol.">
        <title>High frequency of phylogenetically diverse reductive dehalogenase-homologous genes in deep subseafloor sedimentary metagenomes.</title>
        <authorList>
            <person name="Kawai M."/>
            <person name="Futagami T."/>
            <person name="Toyoda A."/>
            <person name="Takaki Y."/>
            <person name="Nishi S."/>
            <person name="Hori S."/>
            <person name="Arai W."/>
            <person name="Tsubouchi T."/>
            <person name="Morono Y."/>
            <person name="Uchiyama I."/>
            <person name="Ito T."/>
            <person name="Fujiyama A."/>
            <person name="Inagaki F."/>
            <person name="Takami H."/>
        </authorList>
    </citation>
    <scope>NUCLEOTIDE SEQUENCE</scope>
    <source>
        <strain evidence="2">Expedition CK06-06</strain>
    </source>
</reference>
<sequence>MPVPEKIKNILTELRDHAPFTLFGALTGIVLMLLFRNLRYQTSHRLFYVFHPAHVVLSAMVTASMFKLHTKKAKFLIVLLVGFFGSLGIATLSDSLIPYIGELILVCIFEY</sequence>
<gene>
    <name evidence="2" type="ORF">S06H3_39940</name>
</gene>
<keyword evidence="1" id="KW-0472">Membrane</keyword>
<protein>
    <submittedName>
        <fullName evidence="2">Uncharacterized protein</fullName>
    </submittedName>
</protein>